<sequence>MKTNVNSLASPLFWTARILPAGFLLLMLASLFFLFPGISSMERGDGSRDQGNMLIIEVPGSTGPASEVLEDYGVEGILHRGNATLQFNNFSGTEVIRLTELLLRNSPEDPRIPPYLSDLAGVFQASRHDGGLLYVVHDDESVPDPDALSRHLSRNGIANFIHVDKRLPPLFGVLIWTILFILVLIYNDGRFWTLIAGAVVLPLFSVRIPIHFSLLIIYFIALRDLFHRQDLEYQRALNRNEAGEPRQPGLPGLLKYFLRMLYSQHPYHLFWIAGLGVAILLSALSYSSLESIMLIPLTAAGFWVLLGVMNHHRHMSTQREHPLFFTRGITPSWDQPGRKERILVIAAVLIAVSVPVVFRVNAAGFPVTFISAEVTGSLENRSDTDALLREVKEVMDLRVVNEDRPGAYSSFSPAGLILANRAYQQAFPYLALRQSDAQQAGRYRDGRVLLSRYRRVEDGELESYDEVVLEIGPGWLEEQLEVMADNSMLQLYSDGERWYDVRPESSVPVFSRGWSLIPELILLLLAAFPWISKARFTVISRIIHRLKTGSGNTSRGGKSSRNR</sequence>
<gene>
    <name evidence="2" type="ORF">L21SP2_0817</name>
</gene>
<feature type="transmembrane region" description="Helical" evidence="1">
    <location>
        <begin position="167"/>
        <end position="186"/>
    </location>
</feature>
<dbReference type="HOGENOM" id="CLU_483852_0_0_12"/>
<feature type="transmembrane region" description="Helical" evidence="1">
    <location>
        <begin position="192"/>
        <end position="221"/>
    </location>
</feature>
<organism evidence="2 3">
    <name type="scientific">Salinispira pacifica</name>
    <dbReference type="NCBI Taxonomy" id="1307761"/>
    <lineage>
        <taxon>Bacteria</taxon>
        <taxon>Pseudomonadati</taxon>
        <taxon>Spirochaetota</taxon>
        <taxon>Spirochaetia</taxon>
        <taxon>Spirochaetales</taxon>
        <taxon>Spirochaetaceae</taxon>
        <taxon>Salinispira</taxon>
    </lineage>
</organism>
<dbReference type="RefSeq" id="WP_024267170.1">
    <property type="nucleotide sequence ID" value="NC_023035.1"/>
</dbReference>
<evidence type="ECO:0000256" key="1">
    <source>
        <dbReference type="SAM" id="Phobius"/>
    </source>
</evidence>
<dbReference type="EMBL" id="CP006939">
    <property type="protein sequence ID" value="AHC14239.1"/>
    <property type="molecule type" value="Genomic_DNA"/>
</dbReference>
<reference evidence="2 3" key="1">
    <citation type="journal article" date="2015" name="Stand. Genomic Sci.">
        <title>Complete genome sequence and description of Salinispira pacifica gen. nov., sp. nov., a novel spirochaete isolated form a hypersaline microbial mat.</title>
        <authorList>
            <person name="Ben Hania W."/>
            <person name="Joseph M."/>
            <person name="Schumann P."/>
            <person name="Bunk B."/>
            <person name="Fiebig A."/>
            <person name="Sproer C."/>
            <person name="Klenk H.P."/>
            <person name="Fardeau M.L."/>
            <person name="Spring S."/>
        </authorList>
    </citation>
    <scope>NUCLEOTIDE SEQUENCE [LARGE SCALE GENOMIC DNA]</scope>
    <source>
        <strain evidence="2 3">L21-RPul-D2</strain>
    </source>
</reference>
<dbReference type="Proteomes" id="UP000018680">
    <property type="component" value="Chromosome"/>
</dbReference>
<dbReference type="KEGG" id="slr:L21SP2_0817"/>
<name>V5WFB3_9SPIO</name>
<accession>V5WFB3</accession>
<feature type="transmembrane region" description="Helical" evidence="1">
    <location>
        <begin position="12"/>
        <end position="35"/>
    </location>
</feature>
<proteinExistence type="predicted"/>
<keyword evidence="1" id="KW-0472">Membrane</keyword>
<feature type="transmembrane region" description="Helical" evidence="1">
    <location>
        <begin position="342"/>
        <end position="360"/>
    </location>
</feature>
<protein>
    <submittedName>
        <fullName evidence="2">Uncharacterized protein</fullName>
    </submittedName>
</protein>
<dbReference type="STRING" id="1307761.L21SP2_0817"/>
<keyword evidence="3" id="KW-1185">Reference proteome</keyword>
<evidence type="ECO:0000313" key="2">
    <source>
        <dbReference type="EMBL" id="AHC14239.1"/>
    </source>
</evidence>
<evidence type="ECO:0000313" key="3">
    <source>
        <dbReference type="Proteomes" id="UP000018680"/>
    </source>
</evidence>
<keyword evidence="1" id="KW-0812">Transmembrane</keyword>
<dbReference type="AlphaFoldDB" id="V5WFB3"/>
<feature type="transmembrane region" description="Helical" evidence="1">
    <location>
        <begin position="292"/>
        <end position="309"/>
    </location>
</feature>
<keyword evidence="1" id="KW-1133">Transmembrane helix</keyword>
<feature type="transmembrane region" description="Helical" evidence="1">
    <location>
        <begin position="267"/>
        <end position="286"/>
    </location>
</feature>